<evidence type="ECO:0000256" key="6">
    <source>
        <dbReference type="ARBA" id="ARBA00022833"/>
    </source>
</evidence>
<sequence length="527" mass="57671">MTSVWACGAGGVLGLAPRLAAAHQMGDESSPEVTSSGLAAHAGGGGSASSSTSSASGGGGGGAAGGAGPGSSLVGVISPAHSLGSSDIGEVDLDLFDLDINSQYQGMRLPAGVSLVGRQGPCSDTSGSISGREDLSPPSSLNGYNMDGCDSKKKKGPAPRQQEELCLVCGDRASGYHYNALTCEGCKGFFRRSITKNAVYQCKYGNNCEIDMYMRRKCQECRLKKCLHVGMRPECVVPEYQCAVKRKEKKAQKDKDKPNSTTNGSPEVVMVKDPDCKEVEKLPAPNGVKPVSPEQEELIHRLVYFQNEYEQPSEEDLKRITNTPSDGEDQSDLRFRHITEITILTVQLIVEFAKRLPGFDKLLREDQIALLKACSSEVMMFRMARRYDVNSDSILFANNQPYTKDSYSIAGMGDTIEDMLRFCRQMYAMKVDNAEYALLTAIVIFSERPSLIEGWKVEKIQEIYLEALKAYVDNRRKPRSGTIFAKLLSVLTELRTLGNQNSEMCFSLKLKNKKLPPFLAEIWDVIP</sequence>
<dbReference type="PROSITE" id="PS51843">
    <property type="entry name" value="NR_LBD"/>
    <property type="match status" value="1"/>
</dbReference>
<dbReference type="Pfam" id="PF00105">
    <property type="entry name" value="zf-C4"/>
    <property type="match status" value="1"/>
</dbReference>
<evidence type="ECO:0000256" key="4">
    <source>
        <dbReference type="ARBA" id="ARBA00022723"/>
    </source>
</evidence>
<dbReference type="FunFam" id="1.10.565.10:FF:000030">
    <property type="entry name" value="Ecdysone receptor (Isoform A)"/>
    <property type="match status" value="1"/>
</dbReference>
<dbReference type="GO" id="GO:0000122">
    <property type="term" value="P:negative regulation of transcription by RNA polymerase II"/>
    <property type="evidence" value="ECO:0007669"/>
    <property type="project" value="TreeGrafter"/>
</dbReference>
<dbReference type="InterPro" id="IPR050234">
    <property type="entry name" value="Nuclear_hormone_rcpt_NR1"/>
</dbReference>
<dbReference type="GO" id="GO:0008270">
    <property type="term" value="F:zinc ion binding"/>
    <property type="evidence" value="ECO:0007669"/>
    <property type="project" value="UniProtKB-KW"/>
</dbReference>
<dbReference type="GO" id="GO:0035100">
    <property type="term" value="F:ecdysone binding"/>
    <property type="evidence" value="ECO:0007669"/>
    <property type="project" value="InterPro"/>
</dbReference>
<dbReference type="GO" id="GO:0035076">
    <property type="term" value="P:ecdysone receptor signaling pathway"/>
    <property type="evidence" value="ECO:0007669"/>
    <property type="project" value="InterPro"/>
</dbReference>
<feature type="domain" description="NR LBD" evidence="20">
    <location>
        <begin position="294"/>
        <end position="527"/>
    </location>
</feature>
<dbReference type="InterPro" id="IPR041889">
    <property type="entry name" value="NR_LBD_EcR"/>
</dbReference>
<dbReference type="InterPro" id="IPR001628">
    <property type="entry name" value="Znf_hrmn_rcpt"/>
</dbReference>
<comment type="subcellular location">
    <subcellularLocation>
        <location evidence="1 16">Nucleus</location>
    </subcellularLocation>
</comment>
<keyword evidence="8 16" id="KW-0238">DNA-binding</keyword>
<keyword evidence="18" id="KW-0732">Signal</keyword>
<keyword evidence="5 16" id="KW-0863">Zinc-finger</keyword>
<dbReference type="EMBL" id="JAZDUA010000217">
    <property type="protein sequence ID" value="KAK7863869.1"/>
    <property type="molecule type" value="Genomic_DNA"/>
</dbReference>
<evidence type="ECO:0000256" key="9">
    <source>
        <dbReference type="ARBA" id="ARBA00023163"/>
    </source>
</evidence>
<feature type="domain" description="Nuclear receptor" evidence="19">
    <location>
        <begin position="163"/>
        <end position="238"/>
    </location>
</feature>
<evidence type="ECO:0000256" key="17">
    <source>
        <dbReference type="SAM" id="MobiDB-lite"/>
    </source>
</evidence>
<evidence type="ECO:0000256" key="15">
    <source>
        <dbReference type="ARBA" id="ARBA00033286"/>
    </source>
</evidence>
<evidence type="ECO:0000256" key="5">
    <source>
        <dbReference type="ARBA" id="ARBA00022771"/>
    </source>
</evidence>
<dbReference type="GO" id="GO:0004879">
    <property type="term" value="F:nuclear receptor activity"/>
    <property type="evidence" value="ECO:0007669"/>
    <property type="project" value="InterPro"/>
</dbReference>
<dbReference type="InterPro" id="IPR035500">
    <property type="entry name" value="NHR-like_dom_sf"/>
</dbReference>
<feature type="signal peptide" evidence="18">
    <location>
        <begin position="1"/>
        <end position="22"/>
    </location>
</feature>
<evidence type="ECO:0000256" key="18">
    <source>
        <dbReference type="SAM" id="SignalP"/>
    </source>
</evidence>
<keyword evidence="4 16" id="KW-0479">Metal-binding</keyword>
<evidence type="ECO:0000256" key="7">
    <source>
        <dbReference type="ARBA" id="ARBA00023015"/>
    </source>
</evidence>
<evidence type="ECO:0000259" key="19">
    <source>
        <dbReference type="PROSITE" id="PS51030"/>
    </source>
</evidence>
<dbReference type="PANTHER" id="PTHR24082">
    <property type="entry name" value="NUCLEAR HORMONE RECEPTOR"/>
    <property type="match status" value="1"/>
</dbReference>
<evidence type="ECO:0000256" key="11">
    <source>
        <dbReference type="ARBA" id="ARBA00023242"/>
    </source>
</evidence>
<comment type="similarity">
    <text evidence="2">Belongs to the nuclear hormone receptor family. NR1 subfamily.</text>
</comment>
<evidence type="ECO:0000256" key="10">
    <source>
        <dbReference type="ARBA" id="ARBA00023170"/>
    </source>
</evidence>
<dbReference type="GO" id="GO:0030154">
    <property type="term" value="P:cell differentiation"/>
    <property type="evidence" value="ECO:0007669"/>
    <property type="project" value="TreeGrafter"/>
</dbReference>
<keyword evidence="6 16" id="KW-0862">Zinc</keyword>
<evidence type="ECO:0000313" key="22">
    <source>
        <dbReference type="Proteomes" id="UP001378592"/>
    </source>
</evidence>
<evidence type="ECO:0000256" key="2">
    <source>
        <dbReference type="ARBA" id="ARBA00008092"/>
    </source>
</evidence>
<dbReference type="SMART" id="SM00430">
    <property type="entry name" value="HOLI"/>
    <property type="match status" value="1"/>
</dbReference>
<keyword evidence="7 16" id="KW-0805">Transcription regulation</keyword>
<dbReference type="PANTHER" id="PTHR24082:SF507">
    <property type="entry name" value="BILE ACID RECEPTOR-RELATED"/>
    <property type="match status" value="1"/>
</dbReference>
<dbReference type="Proteomes" id="UP001378592">
    <property type="component" value="Unassembled WGS sequence"/>
</dbReference>
<dbReference type="InterPro" id="IPR013088">
    <property type="entry name" value="Znf_NHR/GATA"/>
</dbReference>
<dbReference type="CDD" id="cd07161">
    <property type="entry name" value="NR_DBD_EcR"/>
    <property type="match status" value="1"/>
</dbReference>
<dbReference type="SMART" id="SM00399">
    <property type="entry name" value="ZnF_C4"/>
    <property type="match status" value="1"/>
</dbReference>
<dbReference type="SUPFAM" id="SSF48508">
    <property type="entry name" value="Nuclear receptor ligand-binding domain"/>
    <property type="match status" value="1"/>
</dbReference>
<dbReference type="SUPFAM" id="SSF57716">
    <property type="entry name" value="Glucocorticoid receptor-like (DNA-binding domain)"/>
    <property type="match status" value="1"/>
</dbReference>
<gene>
    <name evidence="21" type="ORF">R5R35_007204</name>
</gene>
<evidence type="ECO:0000313" key="21">
    <source>
        <dbReference type="EMBL" id="KAK7863869.1"/>
    </source>
</evidence>
<dbReference type="FunFam" id="3.30.50.10:FF:000031">
    <property type="entry name" value="Ecdysone receptor A1"/>
    <property type="match status" value="1"/>
</dbReference>
<evidence type="ECO:0000256" key="1">
    <source>
        <dbReference type="ARBA" id="ARBA00004123"/>
    </source>
</evidence>
<dbReference type="InterPro" id="IPR003069">
    <property type="entry name" value="Ecdystd_rcpt"/>
</dbReference>
<comment type="caution">
    <text evidence="21">The sequence shown here is derived from an EMBL/GenBank/DDBJ whole genome shotgun (WGS) entry which is preliminary data.</text>
</comment>
<feature type="region of interest" description="Disordered" evidence="17">
    <location>
        <begin position="26"/>
        <end position="68"/>
    </location>
</feature>
<dbReference type="Pfam" id="PF00104">
    <property type="entry name" value="Hormone_recep"/>
    <property type="match status" value="1"/>
</dbReference>
<dbReference type="Gene3D" id="3.30.50.10">
    <property type="entry name" value="Erythroid Transcription Factor GATA-1, subunit A"/>
    <property type="match status" value="1"/>
</dbReference>
<reference evidence="21 22" key="1">
    <citation type="submission" date="2024-03" db="EMBL/GenBank/DDBJ databases">
        <title>The genome assembly and annotation of the cricket Gryllus longicercus Weissman &amp; Gray.</title>
        <authorList>
            <person name="Szrajer S."/>
            <person name="Gray D."/>
            <person name="Ylla G."/>
        </authorList>
    </citation>
    <scope>NUCLEOTIDE SEQUENCE [LARGE SCALE GENOMIC DNA]</scope>
    <source>
        <strain evidence="21">DAG 2021-001</strain>
        <tissue evidence="21">Whole body minus gut</tissue>
    </source>
</reference>
<evidence type="ECO:0000256" key="3">
    <source>
        <dbReference type="ARBA" id="ARBA00022052"/>
    </source>
</evidence>
<evidence type="ECO:0000256" key="13">
    <source>
        <dbReference type="ARBA" id="ARBA00030794"/>
    </source>
</evidence>
<evidence type="ECO:0000256" key="12">
    <source>
        <dbReference type="ARBA" id="ARBA00029963"/>
    </source>
</evidence>
<keyword evidence="22" id="KW-1185">Reference proteome</keyword>
<evidence type="ECO:0000256" key="14">
    <source>
        <dbReference type="ARBA" id="ARBA00033003"/>
    </source>
</evidence>
<name>A0AAN9VFD5_9ORTH</name>
<proteinExistence type="inferred from homology"/>
<feature type="chain" id="PRO_5042925158" description="Ecdysone receptor" evidence="18">
    <location>
        <begin position="23"/>
        <end position="527"/>
    </location>
</feature>
<dbReference type="PRINTS" id="PR01283">
    <property type="entry name" value="ECDYSTEROIDR"/>
</dbReference>
<dbReference type="PRINTS" id="PR00398">
    <property type="entry name" value="STRDHORMONER"/>
</dbReference>
<dbReference type="PROSITE" id="PS00031">
    <property type="entry name" value="NUCLEAR_REC_DBD_1"/>
    <property type="match status" value="1"/>
</dbReference>
<dbReference type="PRINTS" id="PR00047">
    <property type="entry name" value="STROIDFINGER"/>
</dbReference>
<protein>
    <recommendedName>
        <fullName evidence="3">Ecdysone receptor</fullName>
    </recommendedName>
    <alternativeName>
        <fullName evidence="12">20-hydroxy-ecdysone receptor</fullName>
    </alternativeName>
    <alternativeName>
        <fullName evidence="13">EcRH</fullName>
    </alternativeName>
    <alternativeName>
        <fullName evidence="14">Ecdysteroid receptor</fullName>
    </alternativeName>
    <alternativeName>
        <fullName evidence="15">Nuclear receptor subfamily 1 group H member 1</fullName>
    </alternativeName>
</protein>
<keyword evidence="11 16" id="KW-0539">Nucleus</keyword>
<accession>A0AAN9VFD5</accession>
<evidence type="ECO:0000256" key="8">
    <source>
        <dbReference type="ARBA" id="ARBA00023125"/>
    </source>
</evidence>
<dbReference type="GO" id="GO:0090575">
    <property type="term" value="C:RNA polymerase II transcription regulator complex"/>
    <property type="evidence" value="ECO:0007669"/>
    <property type="project" value="TreeGrafter"/>
</dbReference>
<evidence type="ECO:0000259" key="20">
    <source>
        <dbReference type="PROSITE" id="PS51843"/>
    </source>
</evidence>
<dbReference type="GO" id="GO:0045944">
    <property type="term" value="P:positive regulation of transcription by RNA polymerase II"/>
    <property type="evidence" value="ECO:0007669"/>
    <property type="project" value="TreeGrafter"/>
</dbReference>
<feature type="region of interest" description="Disordered" evidence="17">
    <location>
        <begin position="248"/>
        <end position="269"/>
    </location>
</feature>
<keyword evidence="10 16" id="KW-0675">Receptor</keyword>
<dbReference type="Gene3D" id="1.10.565.10">
    <property type="entry name" value="Retinoid X Receptor"/>
    <property type="match status" value="1"/>
</dbReference>
<dbReference type="CDD" id="cd06938">
    <property type="entry name" value="NR_LBD_EcR"/>
    <property type="match status" value="1"/>
</dbReference>
<dbReference type="GO" id="GO:0000978">
    <property type="term" value="F:RNA polymerase II cis-regulatory region sequence-specific DNA binding"/>
    <property type="evidence" value="ECO:0007669"/>
    <property type="project" value="TreeGrafter"/>
</dbReference>
<dbReference type="InterPro" id="IPR001723">
    <property type="entry name" value="Nuclear_hrmn_rcpt"/>
</dbReference>
<evidence type="ECO:0000256" key="16">
    <source>
        <dbReference type="RuleBase" id="RU004334"/>
    </source>
</evidence>
<organism evidence="21 22">
    <name type="scientific">Gryllus longicercus</name>
    <dbReference type="NCBI Taxonomy" id="2509291"/>
    <lineage>
        <taxon>Eukaryota</taxon>
        <taxon>Metazoa</taxon>
        <taxon>Ecdysozoa</taxon>
        <taxon>Arthropoda</taxon>
        <taxon>Hexapoda</taxon>
        <taxon>Insecta</taxon>
        <taxon>Pterygota</taxon>
        <taxon>Neoptera</taxon>
        <taxon>Polyneoptera</taxon>
        <taxon>Orthoptera</taxon>
        <taxon>Ensifera</taxon>
        <taxon>Gryllidea</taxon>
        <taxon>Grylloidea</taxon>
        <taxon>Gryllidae</taxon>
        <taxon>Gryllinae</taxon>
        <taxon>Gryllus</taxon>
    </lineage>
</organism>
<dbReference type="AlphaFoldDB" id="A0AAN9VFD5"/>
<feature type="compositionally biased region" description="Gly residues" evidence="17">
    <location>
        <begin position="56"/>
        <end position="68"/>
    </location>
</feature>
<feature type="region of interest" description="Disordered" evidence="17">
    <location>
        <begin position="123"/>
        <end position="157"/>
    </location>
</feature>
<keyword evidence="9 16" id="KW-0804">Transcription</keyword>
<dbReference type="PROSITE" id="PS51030">
    <property type="entry name" value="NUCLEAR_REC_DBD_2"/>
    <property type="match status" value="1"/>
</dbReference>
<dbReference type="InterPro" id="IPR000536">
    <property type="entry name" value="Nucl_hrmn_rcpt_lig-bd"/>
</dbReference>